<dbReference type="InterPro" id="IPR000157">
    <property type="entry name" value="TIR_dom"/>
</dbReference>
<evidence type="ECO:0000313" key="2">
    <source>
        <dbReference type="EMBL" id="RFM34667.1"/>
    </source>
</evidence>
<keyword evidence="3" id="KW-1185">Reference proteome</keyword>
<keyword evidence="2" id="KW-0675">Receptor</keyword>
<dbReference type="OrthoDB" id="5149141at2"/>
<feature type="domain" description="TIR" evidence="1">
    <location>
        <begin position="70"/>
        <end position="203"/>
    </location>
</feature>
<dbReference type="Gene3D" id="3.40.50.10140">
    <property type="entry name" value="Toll/interleukin-1 receptor homology (TIR) domain"/>
    <property type="match status" value="1"/>
</dbReference>
<accession>A0A3E1P3C6</accession>
<reference evidence="2 3" key="1">
    <citation type="submission" date="2018-08" db="EMBL/GenBank/DDBJ databases">
        <title>Chitinophaga sp. K20C18050901, a novel bacterium isolated from forest soil.</title>
        <authorList>
            <person name="Wang C."/>
        </authorList>
    </citation>
    <scope>NUCLEOTIDE SEQUENCE [LARGE SCALE GENOMIC DNA]</scope>
    <source>
        <strain evidence="2 3">K20C18050901</strain>
    </source>
</reference>
<evidence type="ECO:0000259" key="1">
    <source>
        <dbReference type="PROSITE" id="PS50104"/>
    </source>
</evidence>
<dbReference type="PROSITE" id="PS50104">
    <property type="entry name" value="TIR"/>
    <property type="match status" value="1"/>
</dbReference>
<gene>
    <name evidence="2" type="ORF">DXN04_15490</name>
</gene>
<dbReference type="SUPFAM" id="SSF52200">
    <property type="entry name" value="Toll/Interleukin receptor TIR domain"/>
    <property type="match status" value="1"/>
</dbReference>
<dbReference type="InterPro" id="IPR035897">
    <property type="entry name" value="Toll_tir_struct_dom_sf"/>
</dbReference>
<organism evidence="2 3">
    <name type="scientific">Chitinophaga silvisoli</name>
    <dbReference type="NCBI Taxonomy" id="2291814"/>
    <lineage>
        <taxon>Bacteria</taxon>
        <taxon>Pseudomonadati</taxon>
        <taxon>Bacteroidota</taxon>
        <taxon>Chitinophagia</taxon>
        <taxon>Chitinophagales</taxon>
        <taxon>Chitinophagaceae</taxon>
        <taxon>Chitinophaga</taxon>
    </lineage>
</organism>
<evidence type="ECO:0000313" key="3">
    <source>
        <dbReference type="Proteomes" id="UP000261174"/>
    </source>
</evidence>
<proteinExistence type="predicted"/>
<sequence>MMHDELLEDLKTKSRDSWHVSLLLYDFINEKKLYDNGMVEQAYWDNYLTEITGRLKQLEKDAYESNEAVASRRIFISYSWKDREMAEKIYNYLRNYKVNTFWDVISMEAGEEIENRLELEIQSAEFFLIIVSENSLRSSWVNKEAMMARMNIENGLGSRIIPIVIEERFYDNDDSLVKDILDYFDEKISRQSRWMKERIDKDSGEDIFLSQRAEYKLQRDNFWKIMKTLKERATVRLTDGHFESGMQRIIHLFNK</sequence>
<dbReference type="Pfam" id="PF13676">
    <property type="entry name" value="TIR_2"/>
    <property type="match status" value="1"/>
</dbReference>
<protein>
    <submittedName>
        <fullName evidence="2">Toll/interleukin-1 receptor domain-containing protein</fullName>
    </submittedName>
</protein>
<name>A0A3E1P3C6_9BACT</name>
<dbReference type="Proteomes" id="UP000261174">
    <property type="component" value="Unassembled WGS sequence"/>
</dbReference>
<dbReference type="RefSeq" id="WP_116854249.1">
    <property type="nucleotide sequence ID" value="NZ_QTJV01000004.1"/>
</dbReference>
<dbReference type="GO" id="GO:0007165">
    <property type="term" value="P:signal transduction"/>
    <property type="evidence" value="ECO:0007669"/>
    <property type="project" value="InterPro"/>
</dbReference>
<dbReference type="EMBL" id="QTJV01000004">
    <property type="protein sequence ID" value="RFM34667.1"/>
    <property type="molecule type" value="Genomic_DNA"/>
</dbReference>
<dbReference type="AlphaFoldDB" id="A0A3E1P3C6"/>
<dbReference type="SMART" id="SM00255">
    <property type="entry name" value="TIR"/>
    <property type="match status" value="1"/>
</dbReference>
<comment type="caution">
    <text evidence="2">The sequence shown here is derived from an EMBL/GenBank/DDBJ whole genome shotgun (WGS) entry which is preliminary data.</text>
</comment>